<name>A0A9N8DRC8_9STRA</name>
<gene>
    <name evidence="1" type="ORF">SEMRO_200_G084640.1</name>
</gene>
<reference evidence="1" key="1">
    <citation type="submission" date="2020-06" db="EMBL/GenBank/DDBJ databases">
        <authorList>
            <consortium name="Plant Systems Biology data submission"/>
        </authorList>
    </citation>
    <scope>NUCLEOTIDE SEQUENCE</scope>
    <source>
        <strain evidence="1">D6</strain>
    </source>
</reference>
<dbReference type="AlphaFoldDB" id="A0A9N8DRC8"/>
<keyword evidence="2" id="KW-1185">Reference proteome</keyword>
<dbReference type="EMBL" id="CAICTM010000199">
    <property type="protein sequence ID" value="CAB9504529.1"/>
    <property type="molecule type" value="Genomic_DNA"/>
</dbReference>
<protein>
    <submittedName>
        <fullName evidence="1">Uncharacterized protein</fullName>
    </submittedName>
</protein>
<organism evidence="1 2">
    <name type="scientific">Seminavis robusta</name>
    <dbReference type="NCBI Taxonomy" id="568900"/>
    <lineage>
        <taxon>Eukaryota</taxon>
        <taxon>Sar</taxon>
        <taxon>Stramenopiles</taxon>
        <taxon>Ochrophyta</taxon>
        <taxon>Bacillariophyta</taxon>
        <taxon>Bacillariophyceae</taxon>
        <taxon>Bacillariophycidae</taxon>
        <taxon>Naviculales</taxon>
        <taxon>Naviculaceae</taxon>
        <taxon>Seminavis</taxon>
    </lineage>
</organism>
<sequence>MWVRRRSSKATRRRTFESRQQHNHLHRLLVKILLCGPASYCSSVKRMVFQGQDAWRRHPKFLNLWKDPLPGFKKAVIIYGVYLGFEYAYRFMNAPPRKSQLQH</sequence>
<accession>A0A9N8DRC8</accession>
<comment type="caution">
    <text evidence="1">The sequence shown here is derived from an EMBL/GenBank/DDBJ whole genome shotgun (WGS) entry which is preliminary data.</text>
</comment>
<dbReference type="Proteomes" id="UP001153069">
    <property type="component" value="Unassembled WGS sequence"/>
</dbReference>
<evidence type="ECO:0000313" key="2">
    <source>
        <dbReference type="Proteomes" id="UP001153069"/>
    </source>
</evidence>
<evidence type="ECO:0000313" key="1">
    <source>
        <dbReference type="EMBL" id="CAB9504529.1"/>
    </source>
</evidence>
<proteinExistence type="predicted"/>